<dbReference type="GO" id="GO:0042802">
    <property type="term" value="F:identical protein binding"/>
    <property type="evidence" value="ECO:0007669"/>
    <property type="project" value="TreeGrafter"/>
</dbReference>
<evidence type="ECO:0000256" key="7">
    <source>
        <dbReference type="ARBA" id="ARBA00022679"/>
    </source>
</evidence>
<dbReference type="UniPathway" id="UPA00109">
    <property type="reaction ID" value="UER00182"/>
</dbReference>
<keyword evidence="9 15" id="KW-0547">Nucleotide-binding</keyword>
<feature type="binding site" evidence="15">
    <location>
        <begin position="32"/>
        <end position="36"/>
    </location>
    <ligand>
        <name>ADP</name>
        <dbReference type="ChEBI" id="CHEBI:456216"/>
        <note>allosteric activator; ligand shared between dimeric partners</note>
    </ligand>
</feature>
<evidence type="ECO:0000256" key="3">
    <source>
        <dbReference type="ARBA" id="ARBA00004496"/>
    </source>
</evidence>
<dbReference type="EC" id="2.7.1.11" evidence="15"/>
<feature type="binding site" description="in other chain" evidence="15">
    <location>
        <position position="166"/>
    </location>
    <ligand>
        <name>ADP</name>
        <dbReference type="ChEBI" id="CHEBI:456216"/>
        <note>allosteric activator; ligand shared between dimeric partners</note>
    </ligand>
</feature>
<evidence type="ECO:0000256" key="2">
    <source>
        <dbReference type="ARBA" id="ARBA00002659"/>
    </source>
</evidence>
<dbReference type="GO" id="GO:0061621">
    <property type="term" value="P:canonical glycolysis"/>
    <property type="evidence" value="ECO:0007669"/>
    <property type="project" value="TreeGrafter"/>
</dbReference>
<feature type="binding site" evidence="15">
    <location>
        <position position="174"/>
    </location>
    <ligand>
        <name>substrate</name>
        <note>ligand shared between dimeric partners</note>
    </ligand>
</feature>
<dbReference type="GO" id="GO:0006002">
    <property type="term" value="P:fructose 6-phosphate metabolic process"/>
    <property type="evidence" value="ECO:0007669"/>
    <property type="project" value="UniProtKB-UniRule"/>
</dbReference>
<dbReference type="GO" id="GO:0005524">
    <property type="term" value="F:ATP binding"/>
    <property type="evidence" value="ECO:0007669"/>
    <property type="project" value="UniProtKB-UniRule"/>
</dbReference>
<evidence type="ECO:0000256" key="8">
    <source>
        <dbReference type="ARBA" id="ARBA00022723"/>
    </source>
</evidence>
<dbReference type="InterPro" id="IPR035966">
    <property type="entry name" value="PKF_sf"/>
</dbReference>
<keyword evidence="7 15" id="KW-0808">Transferase</keyword>
<keyword evidence="10 15" id="KW-0418">Kinase</keyword>
<comment type="caution">
    <text evidence="15">Lacks conserved residue(s) required for the propagation of feature annotation.</text>
</comment>
<feature type="binding site" evidence="15">
    <location>
        <position position="255"/>
    </location>
    <ligand>
        <name>substrate</name>
        <note>ligand shared between dimeric partners</note>
    </ligand>
</feature>
<evidence type="ECO:0000256" key="14">
    <source>
        <dbReference type="ARBA" id="ARBA00048070"/>
    </source>
</evidence>
<feature type="binding site" evidence="15">
    <location>
        <begin position="83"/>
        <end position="84"/>
    </location>
    <ligand>
        <name>ATP</name>
        <dbReference type="ChEBI" id="CHEBI:30616"/>
    </ligand>
</feature>
<feature type="binding site" evidence="15">
    <location>
        <position position="114"/>
    </location>
    <ligand>
        <name>Mg(2+)</name>
        <dbReference type="ChEBI" id="CHEBI:18420"/>
        <note>catalytic</note>
    </ligand>
</feature>
<keyword evidence="13 15" id="KW-0324">Glycolysis</keyword>
<dbReference type="GO" id="GO:0046872">
    <property type="term" value="F:metal ion binding"/>
    <property type="evidence" value="ECO:0007669"/>
    <property type="project" value="UniProtKB-KW"/>
</dbReference>
<dbReference type="AlphaFoldDB" id="A0A1F4TNY8"/>
<dbReference type="PIRSF" id="PIRSF000532">
    <property type="entry name" value="ATP_PFK_prok"/>
    <property type="match status" value="1"/>
</dbReference>
<comment type="caution">
    <text evidence="17">The sequence shown here is derived from an EMBL/GenBank/DDBJ whole genome shotgun (WGS) entry which is preliminary data.</text>
</comment>
<keyword evidence="5 15" id="KW-0963">Cytoplasm</keyword>
<comment type="subunit">
    <text evidence="15">Homotetramer.</text>
</comment>
<evidence type="ECO:0000256" key="10">
    <source>
        <dbReference type="ARBA" id="ARBA00022777"/>
    </source>
</evidence>
<feature type="binding site" description="in other chain" evidence="15">
    <location>
        <begin position="137"/>
        <end position="139"/>
    </location>
    <ligand>
        <name>substrate</name>
        <note>ligand shared between dimeric partners</note>
    </ligand>
</feature>
<dbReference type="SUPFAM" id="SSF53784">
    <property type="entry name" value="Phosphofructokinase"/>
    <property type="match status" value="1"/>
</dbReference>
<feature type="binding site" description="in other chain" evidence="15">
    <location>
        <position position="234"/>
    </location>
    <ligand>
        <name>substrate</name>
        <note>ligand shared between dimeric partners</note>
    </ligand>
</feature>
<evidence type="ECO:0000313" key="18">
    <source>
        <dbReference type="Proteomes" id="UP000178951"/>
    </source>
</evidence>
<dbReference type="FunFam" id="3.40.50.460:FF:000002">
    <property type="entry name" value="ATP-dependent 6-phosphofructokinase"/>
    <property type="match status" value="1"/>
</dbReference>
<comment type="similarity">
    <text evidence="15">Belongs to the phosphofructokinase type A (PFKA) family. ATP-dependent PFK group I subfamily. Prokaryotic clade 'B1' sub-subfamily.</text>
</comment>
<comment type="pathway">
    <text evidence="4 15">Carbohydrate degradation; glycolysis; D-glyceraldehyde 3-phosphate and glycerone phosphate from D-glucose: step 3/4.</text>
</comment>
<evidence type="ECO:0000256" key="4">
    <source>
        <dbReference type="ARBA" id="ARBA00004679"/>
    </source>
</evidence>
<name>A0A1F4TNY8_UNCSA</name>
<keyword evidence="8 15" id="KW-0479">Metal-binding</keyword>
<sequence length="331" mass="35982">MYTTIQIMVTKIKTIGVMTTGGDAPGMNAAIRAVVRSAIFHNLNVYGIERGWQGLIDGKIIKMDLSSVSSIINRGGTILHTHRCPEFREKVFRKKAFTNLQAFGIDGLVVIGGDGSLNAAYVFYKDFKVPIINIPASIDNDIYGTDYSIGFDTAVNTAVEAIDKIRDTASSHERVFVIEVMGRLNGFIALDVGLVSGAEAILIPEVPYDLASLTKMLQYGQQRGKKSFIIVVAEGAIKAEEVAAYLRKRSELDVRVSVLGHMQRGGAPTALSREVACKLGARAVELLLAGKQALMVGIQSDNIVETPVEIVARRKKKIDLNAYKLAQKLAQ</sequence>
<dbReference type="Gene3D" id="3.40.50.450">
    <property type="match status" value="1"/>
</dbReference>
<dbReference type="PANTHER" id="PTHR13697">
    <property type="entry name" value="PHOSPHOFRUCTOKINASE"/>
    <property type="match status" value="1"/>
</dbReference>
<accession>A0A1F4TNY8</accession>
<dbReference type="PANTHER" id="PTHR13697:SF4">
    <property type="entry name" value="ATP-DEPENDENT 6-PHOSPHOFRUCTOKINASE"/>
    <property type="match status" value="1"/>
</dbReference>
<dbReference type="PRINTS" id="PR00476">
    <property type="entry name" value="PHFRCTKINASE"/>
</dbReference>
<dbReference type="InterPro" id="IPR012003">
    <property type="entry name" value="ATP_PFK_prok-type"/>
</dbReference>
<dbReference type="Gene3D" id="3.40.50.460">
    <property type="entry name" value="Phosphofructokinase domain"/>
    <property type="match status" value="1"/>
</dbReference>
<feature type="domain" description="Phosphofructokinase" evidence="16">
    <location>
        <begin position="15"/>
        <end position="287"/>
    </location>
</feature>
<dbReference type="HAMAP" id="MF_00339">
    <property type="entry name" value="Phosphofructokinase_I_B1"/>
    <property type="match status" value="1"/>
</dbReference>
<feature type="binding site" description="in other chain" evidence="15">
    <location>
        <begin position="197"/>
        <end position="199"/>
    </location>
    <ligand>
        <name>ADP</name>
        <dbReference type="ChEBI" id="CHEBI:456216"/>
        <note>allosteric activator; ligand shared between dimeric partners</note>
    </ligand>
</feature>
<protein>
    <recommendedName>
        <fullName evidence="15">ATP-dependent 6-phosphofructokinase</fullName>
        <shortName evidence="15">ATP-PFK</shortName>
        <shortName evidence="15">Phosphofructokinase</shortName>
        <ecNumber evidence="15">2.7.1.11</ecNumber>
    </recommendedName>
    <alternativeName>
        <fullName evidence="15">Phosphohexokinase</fullName>
    </alternativeName>
</protein>
<organism evidence="17 18">
    <name type="scientific">candidate division WOR-1 bacterium RIFOXYB2_FULL_48_7</name>
    <dbReference type="NCBI Taxonomy" id="1802583"/>
    <lineage>
        <taxon>Bacteria</taxon>
        <taxon>Bacillati</taxon>
        <taxon>Saganbacteria</taxon>
    </lineage>
</organism>
<feature type="binding site" evidence="15">
    <location>
        <position position="22"/>
    </location>
    <ligand>
        <name>ATP</name>
        <dbReference type="ChEBI" id="CHEBI:30616"/>
    </ligand>
</feature>
<evidence type="ECO:0000256" key="1">
    <source>
        <dbReference type="ARBA" id="ARBA00001946"/>
    </source>
</evidence>
<keyword evidence="11 15" id="KW-0067">ATP-binding</keyword>
<evidence type="ECO:0000256" key="15">
    <source>
        <dbReference type="HAMAP-Rule" id="MF_00339"/>
    </source>
</evidence>
<dbReference type="InterPro" id="IPR022953">
    <property type="entry name" value="ATP_PFK"/>
</dbReference>
<comment type="subcellular location">
    <subcellularLocation>
        <location evidence="3 15">Cytoplasm</location>
    </subcellularLocation>
</comment>
<dbReference type="InterPro" id="IPR000023">
    <property type="entry name" value="Phosphofructokinase_dom"/>
</dbReference>
<evidence type="ECO:0000256" key="11">
    <source>
        <dbReference type="ARBA" id="ARBA00022840"/>
    </source>
</evidence>
<feature type="binding site" description="in other chain" evidence="15">
    <location>
        <begin position="225"/>
        <end position="227"/>
    </location>
    <ligand>
        <name>ADP</name>
        <dbReference type="ChEBI" id="CHEBI:456216"/>
        <note>allosteric activator; ligand shared between dimeric partners</note>
    </ligand>
</feature>
<dbReference type="NCBIfam" id="TIGR02482">
    <property type="entry name" value="PFKA_ATP"/>
    <property type="match status" value="1"/>
</dbReference>
<dbReference type="Pfam" id="PF00365">
    <property type="entry name" value="PFK"/>
    <property type="match status" value="1"/>
</dbReference>
<keyword evidence="6 15" id="KW-0021">Allosteric enzyme</keyword>
<dbReference type="GO" id="GO:0003872">
    <property type="term" value="F:6-phosphofructokinase activity"/>
    <property type="evidence" value="ECO:0007669"/>
    <property type="project" value="UniProtKB-UniRule"/>
</dbReference>
<evidence type="ECO:0000259" key="16">
    <source>
        <dbReference type="Pfam" id="PF00365"/>
    </source>
</evidence>
<feature type="binding site" description="in other chain" evidence="15">
    <location>
        <position position="223"/>
    </location>
    <ligand>
        <name>ADP</name>
        <dbReference type="ChEBI" id="CHEBI:456216"/>
        <note>allosteric activator; ligand shared between dimeric partners</note>
    </ligand>
</feature>
<comment type="cofactor">
    <cofactor evidence="1 15">
        <name>Mg(2+)</name>
        <dbReference type="ChEBI" id="CHEBI:18420"/>
    </cofactor>
</comment>
<proteinExistence type="inferred from homology"/>
<dbReference type="GO" id="GO:0016208">
    <property type="term" value="F:AMP binding"/>
    <property type="evidence" value="ECO:0007669"/>
    <property type="project" value="TreeGrafter"/>
</dbReference>
<dbReference type="EMBL" id="MEUF01000043">
    <property type="protein sequence ID" value="OGC34431.1"/>
    <property type="molecule type" value="Genomic_DNA"/>
</dbReference>
<evidence type="ECO:0000256" key="5">
    <source>
        <dbReference type="ARBA" id="ARBA00022490"/>
    </source>
</evidence>
<evidence type="ECO:0000256" key="12">
    <source>
        <dbReference type="ARBA" id="ARBA00022842"/>
    </source>
</evidence>
<comment type="catalytic activity">
    <reaction evidence="14 15">
        <text>beta-D-fructose 6-phosphate + ATP = beta-D-fructose 1,6-bisphosphate + ADP + H(+)</text>
        <dbReference type="Rhea" id="RHEA:16109"/>
        <dbReference type="ChEBI" id="CHEBI:15378"/>
        <dbReference type="ChEBI" id="CHEBI:30616"/>
        <dbReference type="ChEBI" id="CHEBI:32966"/>
        <dbReference type="ChEBI" id="CHEBI:57634"/>
        <dbReference type="ChEBI" id="CHEBI:456216"/>
        <dbReference type="EC" id="2.7.1.11"/>
    </reaction>
</comment>
<feature type="binding site" evidence="15">
    <location>
        <begin position="113"/>
        <end position="116"/>
    </location>
    <ligand>
        <name>ATP</name>
        <dbReference type="ChEBI" id="CHEBI:30616"/>
    </ligand>
</feature>
<dbReference type="Proteomes" id="UP000178951">
    <property type="component" value="Unassembled WGS sequence"/>
</dbReference>
<feature type="binding site" description="in other chain" evidence="15">
    <location>
        <begin position="181"/>
        <end position="183"/>
    </location>
    <ligand>
        <name>substrate</name>
        <note>ligand shared between dimeric partners</note>
    </ligand>
</feature>
<dbReference type="GO" id="GO:0030388">
    <property type="term" value="P:fructose 1,6-bisphosphate metabolic process"/>
    <property type="evidence" value="ECO:0007669"/>
    <property type="project" value="TreeGrafter"/>
</dbReference>
<evidence type="ECO:0000313" key="17">
    <source>
        <dbReference type="EMBL" id="OGC34431.1"/>
    </source>
</evidence>
<keyword evidence="12 15" id="KW-0460">Magnesium</keyword>
<comment type="function">
    <text evidence="2 15">Catalyzes the phosphorylation of D-fructose 6-phosphate to fructose 1,6-bisphosphate by ATP, the first committing step of glycolysis.</text>
</comment>
<evidence type="ECO:0000256" key="9">
    <source>
        <dbReference type="ARBA" id="ARBA00022741"/>
    </source>
</evidence>
<dbReference type="NCBIfam" id="NF002872">
    <property type="entry name" value="PRK03202.1"/>
    <property type="match status" value="1"/>
</dbReference>
<reference evidence="17 18" key="1">
    <citation type="journal article" date="2016" name="Nat. Commun.">
        <title>Thousands of microbial genomes shed light on interconnected biogeochemical processes in an aquifer system.</title>
        <authorList>
            <person name="Anantharaman K."/>
            <person name="Brown C.T."/>
            <person name="Hug L.A."/>
            <person name="Sharon I."/>
            <person name="Castelle C.J."/>
            <person name="Probst A.J."/>
            <person name="Thomas B.C."/>
            <person name="Singh A."/>
            <person name="Wilkins M.J."/>
            <person name="Karaoz U."/>
            <person name="Brodie E.L."/>
            <person name="Williams K.H."/>
            <person name="Hubbard S.S."/>
            <person name="Banfield J.F."/>
        </authorList>
    </citation>
    <scope>NUCLEOTIDE SEQUENCE [LARGE SCALE GENOMIC DNA]</scope>
</reference>
<comment type="activity regulation">
    <text evidence="15">Allosterically activated by ADP and other diphosphonucleosides, and allosterically inhibited by phosphoenolpyruvate.</text>
</comment>
<dbReference type="FunFam" id="3.40.50.450:FF:000001">
    <property type="entry name" value="ATP-dependent 6-phosphofructokinase"/>
    <property type="match status" value="1"/>
</dbReference>
<feature type="active site" description="Proton acceptor" evidence="15">
    <location>
        <position position="139"/>
    </location>
</feature>
<gene>
    <name evidence="15" type="primary">pfkA</name>
    <name evidence="17" type="ORF">A2311_00125</name>
</gene>
<dbReference type="InterPro" id="IPR012828">
    <property type="entry name" value="PFKA_ATP_prok"/>
</dbReference>
<dbReference type="GO" id="GO:0005945">
    <property type="term" value="C:6-phosphofructokinase complex"/>
    <property type="evidence" value="ECO:0007669"/>
    <property type="project" value="TreeGrafter"/>
</dbReference>
<dbReference type="GO" id="GO:0048029">
    <property type="term" value="F:monosaccharide binding"/>
    <property type="evidence" value="ECO:0007669"/>
    <property type="project" value="TreeGrafter"/>
</dbReference>
<dbReference type="GO" id="GO:0070095">
    <property type="term" value="F:fructose-6-phosphate binding"/>
    <property type="evidence" value="ECO:0007669"/>
    <property type="project" value="TreeGrafter"/>
</dbReference>
<feature type="binding site" description="in other chain" evidence="15">
    <location>
        <begin position="261"/>
        <end position="264"/>
    </location>
    <ligand>
        <name>substrate</name>
        <note>ligand shared between dimeric partners</note>
    </ligand>
</feature>
<evidence type="ECO:0000256" key="13">
    <source>
        <dbReference type="ARBA" id="ARBA00023152"/>
    </source>
</evidence>
<dbReference type="STRING" id="1802583.A2311_00125"/>
<evidence type="ECO:0000256" key="6">
    <source>
        <dbReference type="ARBA" id="ARBA00022533"/>
    </source>
</evidence>